<evidence type="ECO:0000313" key="1">
    <source>
        <dbReference type="EMBL" id="KII67009.1"/>
    </source>
</evidence>
<dbReference type="EMBL" id="JWZT01003344">
    <property type="protein sequence ID" value="KII67009.1"/>
    <property type="molecule type" value="Genomic_DNA"/>
</dbReference>
<proteinExistence type="predicted"/>
<keyword evidence="2" id="KW-1185">Reference proteome</keyword>
<protein>
    <recommendedName>
        <fullName evidence="3">ISXO2-like transposase domain-containing protein</fullName>
    </recommendedName>
</protein>
<evidence type="ECO:0000313" key="2">
    <source>
        <dbReference type="Proteomes" id="UP000031668"/>
    </source>
</evidence>
<dbReference type="AlphaFoldDB" id="A0A0C2INE2"/>
<comment type="caution">
    <text evidence="1">The sequence shown here is derived from an EMBL/GenBank/DDBJ whole genome shotgun (WGS) entry which is preliminary data.</text>
</comment>
<sequence length="133" mass="15494">MFIRDVCTPAGLECQRDKIGRPGLVVEICEAKFDRRKINVWRVIDWKRVKFVICGKMKGTFRATCPYNKINRLAVIDIITQTVNPGSLIIIDCCQVYGRLAQEEWNHLNFNHTNNFVDSVAFSHKEKLENLFY</sequence>
<dbReference type="OrthoDB" id="10067637at2759"/>
<reference evidence="1 2" key="1">
    <citation type="journal article" date="2014" name="Genome Biol. Evol.">
        <title>The genome of the myxosporean Thelohanellus kitauei shows adaptations to nutrient acquisition within its fish host.</title>
        <authorList>
            <person name="Yang Y."/>
            <person name="Xiong J."/>
            <person name="Zhou Z."/>
            <person name="Huo F."/>
            <person name="Miao W."/>
            <person name="Ran C."/>
            <person name="Liu Y."/>
            <person name="Zhang J."/>
            <person name="Feng J."/>
            <person name="Wang M."/>
            <person name="Wang M."/>
            <person name="Wang L."/>
            <person name="Yao B."/>
        </authorList>
    </citation>
    <scope>NUCLEOTIDE SEQUENCE [LARGE SCALE GENOMIC DNA]</scope>
    <source>
        <strain evidence="1">Wuqing</strain>
    </source>
</reference>
<dbReference type="Proteomes" id="UP000031668">
    <property type="component" value="Unassembled WGS sequence"/>
</dbReference>
<accession>A0A0C2INE2</accession>
<gene>
    <name evidence="1" type="ORF">RF11_07548</name>
</gene>
<name>A0A0C2INE2_THEKT</name>
<evidence type="ECO:0008006" key="3">
    <source>
        <dbReference type="Google" id="ProtNLM"/>
    </source>
</evidence>
<organism evidence="1 2">
    <name type="scientific">Thelohanellus kitauei</name>
    <name type="common">Myxosporean</name>
    <dbReference type="NCBI Taxonomy" id="669202"/>
    <lineage>
        <taxon>Eukaryota</taxon>
        <taxon>Metazoa</taxon>
        <taxon>Cnidaria</taxon>
        <taxon>Myxozoa</taxon>
        <taxon>Myxosporea</taxon>
        <taxon>Bivalvulida</taxon>
        <taxon>Platysporina</taxon>
        <taxon>Myxobolidae</taxon>
        <taxon>Thelohanellus</taxon>
    </lineage>
</organism>